<dbReference type="AlphaFoldDB" id="A0AA40FQI4"/>
<dbReference type="Proteomes" id="UP001177670">
    <property type="component" value="Unassembled WGS sequence"/>
</dbReference>
<protein>
    <submittedName>
        <fullName evidence="1">Uncharacterized protein</fullName>
    </submittedName>
</protein>
<gene>
    <name evidence="1" type="ORF">K0M31_008206</name>
</gene>
<keyword evidence="2" id="KW-1185">Reference proteome</keyword>
<dbReference type="EMBL" id="JAHYIQ010000020">
    <property type="protein sequence ID" value="KAK1123501.1"/>
    <property type="molecule type" value="Genomic_DNA"/>
</dbReference>
<evidence type="ECO:0000313" key="1">
    <source>
        <dbReference type="EMBL" id="KAK1123501.1"/>
    </source>
</evidence>
<proteinExistence type="predicted"/>
<name>A0AA40FQI4_9HYME</name>
<evidence type="ECO:0000313" key="2">
    <source>
        <dbReference type="Proteomes" id="UP001177670"/>
    </source>
</evidence>
<organism evidence="1 2">
    <name type="scientific">Melipona bicolor</name>
    <dbReference type="NCBI Taxonomy" id="60889"/>
    <lineage>
        <taxon>Eukaryota</taxon>
        <taxon>Metazoa</taxon>
        <taxon>Ecdysozoa</taxon>
        <taxon>Arthropoda</taxon>
        <taxon>Hexapoda</taxon>
        <taxon>Insecta</taxon>
        <taxon>Pterygota</taxon>
        <taxon>Neoptera</taxon>
        <taxon>Endopterygota</taxon>
        <taxon>Hymenoptera</taxon>
        <taxon>Apocrita</taxon>
        <taxon>Aculeata</taxon>
        <taxon>Apoidea</taxon>
        <taxon>Anthophila</taxon>
        <taxon>Apidae</taxon>
        <taxon>Melipona</taxon>
    </lineage>
</organism>
<reference evidence="1" key="1">
    <citation type="submission" date="2021-10" db="EMBL/GenBank/DDBJ databases">
        <title>Melipona bicolor Genome sequencing and assembly.</title>
        <authorList>
            <person name="Araujo N.S."/>
            <person name="Arias M.C."/>
        </authorList>
    </citation>
    <scope>NUCLEOTIDE SEQUENCE</scope>
    <source>
        <strain evidence="1">USP_2M_L1-L4_2017</strain>
        <tissue evidence="1">Whole body</tissue>
    </source>
</reference>
<sequence length="162" mass="18729">MQARELMHVCLESVEKKCGYNGRWEGQNGTSNEEYLHGWANYTTCLTPEMLRLHGKVYTNTIEGNVSIARYKPWKFRLGSKQVALADPRFRLIDHSRLVHGGFLNFTGANSFIRTVSIIEVHRGRYTSANNSEESPISQMNRRCNFVRNDRAQRSTRSRFKA</sequence>
<accession>A0AA40FQI4</accession>
<comment type="caution">
    <text evidence="1">The sequence shown here is derived from an EMBL/GenBank/DDBJ whole genome shotgun (WGS) entry which is preliminary data.</text>
</comment>